<dbReference type="HAMAP" id="MF_01813">
    <property type="entry name" value="MenG_UbiE_methyltr"/>
    <property type="match status" value="1"/>
</dbReference>
<feature type="binding site" evidence="5">
    <location>
        <position position="93"/>
    </location>
    <ligand>
        <name>S-adenosyl-L-methionine</name>
        <dbReference type="ChEBI" id="CHEBI:59789"/>
    </ligand>
</feature>
<keyword evidence="5" id="KW-0999">Mitochondrion inner membrane</keyword>
<keyword evidence="5" id="KW-0472">Membrane</keyword>
<comment type="subcellular location">
    <subcellularLocation>
        <location evidence="5">Mitochondrion inner membrane</location>
        <topology evidence="5">Peripheral membrane protein</topology>
        <orientation evidence="5">Matrix side</orientation>
    </subcellularLocation>
</comment>
<dbReference type="AlphaFoldDB" id="A0A4U5M5G8"/>
<dbReference type="InterPro" id="IPR029063">
    <property type="entry name" value="SAM-dependent_MTases_sf"/>
</dbReference>
<keyword evidence="7" id="KW-1185">Reference proteome</keyword>
<dbReference type="InterPro" id="IPR004033">
    <property type="entry name" value="UbiE/COQ5_MeTrFase"/>
</dbReference>
<feature type="binding site" evidence="5">
    <location>
        <begin position="148"/>
        <end position="149"/>
    </location>
    <ligand>
        <name>S-adenosyl-L-methionine</name>
        <dbReference type="ChEBI" id="CHEBI:59789"/>
    </ligand>
</feature>
<dbReference type="PANTHER" id="PTHR43591:SF24">
    <property type="entry name" value="2-METHOXY-6-POLYPRENYL-1,4-BENZOQUINOL METHYLASE, MITOCHONDRIAL"/>
    <property type="match status" value="1"/>
</dbReference>
<gene>
    <name evidence="6" type="ORF">L596_024681</name>
</gene>
<keyword evidence="2 5" id="KW-0808">Transferase</keyword>
<protein>
    <recommendedName>
        <fullName evidence="5">2-methoxy-6-polyprenyl-1,4-benzoquinol methylase, mitochondrial</fullName>
        <ecNumber evidence="5">2.1.1.201</ecNumber>
    </recommendedName>
    <alternativeName>
        <fullName evidence="5">Ubiquinone biosynthesis methyltransferase COQ5</fullName>
    </alternativeName>
</protein>
<dbReference type="OrthoDB" id="6329284at2759"/>
<comment type="subunit">
    <text evidence="4">Component of a multi-subunit COQ enzyme complex, composed of at least COQ3, COQ4, COQ5, COQ6, COQ7 and COQ9. Interacts with PYURF; the interaction is direct, stabilizes COQ5 protein and associates PYURF with COQ enzyme complex.</text>
</comment>
<reference evidence="6 7" key="2">
    <citation type="journal article" date="2019" name="G3 (Bethesda)">
        <title>Hybrid Assembly of the Genome of the Entomopathogenic Nematode Steinernema carpocapsae Identifies the X-Chromosome.</title>
        <authorList>
            <person name="Serra L."/>
            <person name="Macchietto M."/>
            <person name="Macias-Munoz A."/>
            <person name="McGill C.J."/>
            <person name="Rodriguez I.M."/>
            <person name="Rodriguez B."/>
            <person name="Murad R."/>
            <person name="Mortazavi A."/>
        </authorList>
    </citation>
    <scope>NUCLEOTIDE SEQUENCE [LARGE SCALE GENOMIC DNA]</scope>
    <source>
        <strain evidence="6 7">ALL</strain>
    </source>
</reference>
<reference evidence="6 7" key="1">
    <citation type="journal article" date="2015" name="Genome Biol.">
        <title>Comparative genomics of Steinernema reveals deeply conserved gene regulatory networks.</title>
        <authorList>
            <person name="Dillman A.R."/>
            <person name="Macchietto M."/>
            <person name="Porter C.F."/>
            <person name="Rogers A."/>
            <person name="Williams B."/>
            <person name="Antoshechkin I."/>
            <person name="Lee M.M."/>
            <person name="Goodwin Z."/>
            <person name="Lu X."/>
            <person name="Lewis E.E."/>
            <person name="Goodrich-Blair H."/>
            <person name="Stock S.P."/>
            <person name="Adams B.J."/>
            <person name="Sternberg P.W."/>
            <person name="Mortazavi A."/>
        </authorList>
    </citation>
    <scope>NUCLEOTIDE SEQUENCE [LARGE SCALE GENOMIC DNA]</scope>
    <source>
        <strain evidence="6 7">ALL</strain>
    </source>
</reference>
<evidence type="ECO:0000313" key="7">
    <source>
        <dbReference type="Proteomes" id="UP000298663"/>
    </source>
</evidence>
<dbReference type="SUPFAM" id="SSF53335">
    <property type="entry name" value="S-adenosyl-L-methionine-dependent methyltransferases"/>
    <property type="match status" value="1"/>
</dbReference>
<dbReference type="EMBL" id="AZBU02000009">
    <property type="protein sequence ID" value="TKR64090.1"/>
    <property type="molecule type" value="Genomic_DNA"/>
</dbReference>
<keyword evidence="3 5" id="KW-0949">S-adenosyl-L-methionine</keyword>
<evidence type="ECO:0000256" key="2">
    <source>
        <dbReference type="ARBA" id="ARBA00022679"/>
    </source>
</evidence>
<comment type="catalytic activity">
    <reaction evidence="5">
        <text>a 2-methoxy-6-(all-trans-polyprenyl)benzene-1,4-diol + S-adenosyl-L-methionine = a 5-methoxy-2-methyl-3-(all-trans-polyprenyl)benzene-1,4-diol + S-adenosyl-L-homocysteine + H(+)</text>
        <dbReference type="Rhea" id="RHEA:28286"/>
        <dbReference type="Rhea" id="RHEA-COMP:10858"/>
        <dbReference type="Rhea" id="RHEA-COMP:10859"/>
        <dbReference type="ChEBI" id="CHEBI:15378"/>
        <dbReference type="ChEBI" id="CHEBI:57856"/>
        <dbReference type="ChEBI" id="CHEBI:59789"/>
        <dbReference type="ChEBI" id="CHEBI:84166"/>
        <dbReference type="ChEBI" id="CHEBI:84167"/>
        <dbReference type="EC" id="2.1.1.201"/>
    </reaction>
</comment>
<proteinExistence type="inferred from homology"/>
<dbReference type="Proteomes" id="UP000298663">
    <property type="component" value="Unassembled WGS sequence"/>
</dbReference>
<dbReference type="GO" id="GO:0032259">
    <property type="term" value="P:methylation"/>
    <property type="evidence" value="ECO:0007669"/>
    <property type="project" value="UniProtKB-KW"/>
</dbReference>
<dbReference type="PROSITE" id="PS51608">
    <property type="entry name" value="SAM_MT_UBIE"/>
    <property type="match status" value="1"/>
</dbReference>
<comment type="function">
    <text evidence="5">Methyltransferase required for the conversion of 2-polyprenyl-6-methoxy-1,4-benzoquinol (DDMQH2) to 2-polyprenyl-3-methyl-6-methoxy-1,4-benzoquinol (DMQH2).</text>
</comment>
<comment type="pathway">
    <text evidence="5">Cofactor biosynthesis; ubiquinone biosynthesis.</text>
</comment>
<comment type="caution">
    <text evidence="5">Lacks conserved residue(s) required for the propagation of feature annotation.</text>
</comment>
<dbReference type="PANTHER" id="PTHR43591">
    <property type="entry name" value="METHYLTRANSFERASE"/>
    <property type="match status" value="1"/>
</dbReference>
<dbReference type="PROSITE" id="PS01183">
    <property type="entry name" value="UBIE_1"/>
    <property type="match status" value="1"/>
</dbReference>
<dbReference type="InterPro" id="IPR023576">
    <property type="entry name" value="UbiE/COQ5_MeTrFase_CS"/>
</dbReference>
<comment type="caution">
    <text evidence="6">The sequence shown here is derived from an EMBL/GenBank/DDBJ whole genome shotgun (WGS) entry which is preliminary data.</text>
</comment>
<keyword evidence="5" id="KW-0831">Ubiquinone biosynthesis</keyword>
<feature type="binding site" evidence="5">
    <location>
        <position position="118"/>
    </location>
    <ligand>
        <name>S-adenosyl-L-methionine</name>
        <dbReference type="ChEBI" id="CHEBI:59789"/>
    </ligand>
</feature>
<dbReference type="UniPathway" id="UPA00232"/>
<dbReference type="NCBIfam" id="TIGR01934">
    <property type="entry name" value="MenG_MenH_UbiE"/>
    <property type="match status" value="1"/>
</dbReference>
<evidence type="ECO:0000313" key="6">
    <source>
        <dbReference type="EMBL" id="TKR64090.1"/>
    </source>
</evidence>
<dbReference type="Pfam" id="PF01209">
    <property type="entry name" value="Ubie_methyltran"/>
    <property type="match status" value="1"/>
</dbReference>
<sequence>MLSFQVLRHISEAAKRIGRQTCSRTATTHFGFEEVDEKEKADKVHKVFANVAEKYDLMNDAMSMGVHRLWKDYYVQRIKPQPTTKMLDVAGGTGDIAFRALRKIQSKKGASGNITVYDINQNMLDVGQKRAEADPTLDKSKLTWVCGDAEKLPFEDNSFDLYTIAFGIRNCTHVDKVIEEAYRVLRPNGRFAVLEFSQIEPFMRPFYDLYSFQVIPVMGQILASDYHSYKYLVESIRQFPDQRKGSRVSSRLKSLILAVYRRL</sequence>
<organism evidence="6 7">
    <name type="scientific">Steinernema carpocapsae</name>
    <name type="common">Entomopathogenic nematode</name>
    <dbReference type="NCBI Taxonomy" id="34508"/>
    <lineage>
        <taxon>Eukaryota</taxon>
        <taxon>Metazoa</taxon>
        <taxon>Ecdysozoa</taxon>
        <taxon>Nematoda</taxon>
        <taxon>Chromadorea</taxon>
        <taxon>Rhabditida</taxon>
        <taxon>Tylenchina</taxon>
        <taxon>Panagrolaimomorpha</taxon>
        <taxon>Strongyloidoidea</taxon>
        <taxon>Steinernematidae</taxon>
        <taxon>Steinernema</taxon>
    </lineage>
</organism>
<dbReference type="GO" id="GO:0031314">
    <property type="term" value="C:extrinsic component of mitochondrial inner membrane"/>
    <property type="evidence" value="ECO:0007669"/>
    <property type="project" value="UniProtKB-UniRule"/>
</dbReference>
<evidence type="ECO:0000256" key="5">
    <source>
        <dbReference type="HAMAP-Rule" id="MF_03191"/>
    </source>
</evidence>
<dbReference type="EC" id="2.1.1.201" evidence="5"/>
<accession>A0A4U5M5G8</accession>
<dbReference type="CDD" id="cd02440">
    <property type="entry name" value="AdoMet_MTases"/>
    <property type="match status" value="1"/>
</dbReference>
<evidence type="ECO:0000256" key="4">
    <source>
        <dbReference type="ARBA" id="ARBA00046387"/>
    </source>
</evidence>
<keyword evidence="1 5" id="KW-0489">Methyltransferase</keyword>
<dbReference type="GO" id="GO:0008425">
    <property type="term" value="F:2-methoxy-6-polyprenyl-1,4-benzoquinol methyltransferase activity"/>
    <property type="evidence" value="ECO:0007669"/>
    <property type="project" value="UniProtKB-UniRule"/>
</dbReference>
<dbReference type="Gene3D" id="3.40.50.150">
    <property type="entry name" value="Vaccinia Virus protein VP39"/>
    <property type="match status" value="1"/>
</dbReference>
<name>A0A4U5M5G8_STECR</name>
<evidence type="ECO:0000256" key="3">
    <source>
        <dbReference type="ARBA" id="ARBA00022691"/>
    </source>
</evidence>
<evidence type="ECO:0000256" key="1">
    <source>
        <dbReference type="ARBA" id="ARBA00022603"/>
    </source>
</evidence>
<keyword evidence="5" id="KW-0496">Mitochondrion</keyword>
<comment type="similarity">
    <text evidence="5">Belongs to the class I-like SAM-binding methyltransferase superfamily. MenG/UbiE family.</text>
</comment>
<dbReference type="STRING" id="34508.A0A4U5M5G8"/>